<dbReference type="InterPro" id="IPR013087">
    <property type="entry name" value="Znf_C2H2_type"/>
</dbReference>
<feature type="domain" description="C2H2-type" evidence="3">
    <location>
        <begin position="157"/>
        <end position="184"/>
    </location>
</feature>
<organism evidence="4">
    <name type="scientific">Lygus hesperus</name>
    <name type="common">Western plant bug</name>
    <dbReference type="NCBI Taxonomy" id="30085"/>
    <lineage>
        <taxon>Eukaryota</taxon>
        <taxon>Metazoa</taxon>
        <taxon>Ecdysozoa</taxon>
        <taxon>Arthropoda</taxon>
        <taxon>Hexapoda</taxon>
        <taxon>Insecta</taxon>
        <taxon>Pterygota</taxon>
        <taxon>Neoptera</taxon>
        <taxon>Paraneoptera</taxon>
        <taxon>Hemiptera</taxon>
        <taxon>Heteroptera</taxon>
        <taxon>Panheteroptera</taxon>
        <taxon>Cimicomorpha</taxon>
        <taxon>Miridae</taxon>
        <taxon>Mirini</taxon>
        <taxon>Lygus</taxon>
    </lineage>
</organism>
<evidence type="ECO:0000256" key="1">
    <source>
        <dbReference type="PROSITE-ProRule" id="PRU00042"/>
    </source>
</evidence>
<keyword evidence="1" id="KW-0479">Metal-binding</keyword>
<feature type="region of interest" description="Disordered" evidence="2">
    <location>
        <begin position="132"/>
        <end position="151"/>
    </location>
</feature>
<evidence type="ECO:0000259" key="3">
    <source>
        <dbReference type="PROSITE" id="PS50157"/>
    </source>
</evidence>
<dbReference type="SUPFAM" id="SSF57667">
    <property type="entry name" value="beta-beta-alpha zinc fingers"/>
    <property type="match status" value="1"/>
</dbReference>
<sequence>MEDERLIKEEAMIGGNQTIKEEAMSEEEVIDVDQTINEVVTIKEERDPLIGEDRKMDDEEARIGEYRLIKGQGIGGNPMVKEEVICDDPLVCRVTDKTDDVSQSIVETLDPSVGDLQDFEAAKSSELELQEEPLEGDGCGYQSNADLAGSQSSKKIYTCDSCDYSASQPRYLKRHIRTHTGEKP</sequence>
<reference evidence="4" key="1">
    <citation type="journal article" date="2016" name="Gigascience">
        <title>De novo construction of an expanded transcriptome assembly for the western tarnished plant bug, Lygus hesperus.</title>
        <authorList>
            <person name="Tassone E.E."/>
            <person name="Geib S.M."/>
            <person name="Hall B."/>
            <person name="Fabrick J.A."/>
            <person name="Brent C.S."/>
            <person name="Hull J.J."/>
        </authorList>
    </citation>
    <scope>NUCLEOTIDE SEQUENCE</scope>
</reference>
<dbReference type="PROSITE" id="PS50157">
    <property type="entry name" value="ZINC_FINGER_C2H2_2"/>
    <property type="match status" value="1"/>
</dbReference>
<evidence type="ECO:0000256" key="2">
    <source>
        <dbReference type="SAM" id="MobiDB-lite"/>
    </source>
</evidence>
<feature type="non-terminal residue" evidence="4">
    <location>
        <position position="184"/>
    </location>
</feature>
<dbReference type="GO" id="GO:0008270">
    <property type="term" value="F:zinc ion binding"/>
    <property type="evidence" value="ECO:0007669"/>
    <property type="project" value="UniProtKB-KW"/>
</dbReference>
<gene>
    <name evidence="4" type="ORF">g.42053</name>
</gene>
<dbReference type="FunFam" id="3.30.160.60:FF:000882">
    <property type="entry name" value="Predicted gene, 21060"/>
    <property type="match status" value="1"/>
</dbReference>
<proteinExistence type="predicted"/>
<dbReference type="Pfam" id="PF13909">
    <property type="entry name" value="zf-H2C2_5"/>
    <property type="match status" value="1"/>
</dbReference>
<dbReference type="InterPro" id="IPR036236">
    <property type="entry name" value="Znf_C2H2_sf"/>
</dbReference>
<keyword evidence="1" id="KW-0863">Zinc-finger</keyword>
<evidence type="ECO:0000313" key="4">
    <source>
        <dbReference type="EMBL" id="JAQ09614.1"/>
    </source>
</evidence>
<accession>A0A146LNU0</accession>
<dbReference type="Gene3D" id="3.30.160.60">
    <property type="entry name" value="Classic Zinc Finger"/>
    <property type="match status" value="1"/>
</dbReference>
<name>A0A146LNU0_LYGHE</name>
<keyword evidence="1" id="KW-0862">Zinc</keyword>
<protein>
    <recommendedName>
        <fullName evidence="3">C2H2-type domain-containing protein</fullName>
    </recommendedName>
</protein>
<dbReference type="SMART" id="SM00355">
    <property type="entry name" value="ZnF_C2H2"/>
    <property type="match status" value="1"/>
</dbReference>
<dbReference type="EMBL" id="GDHC01009015">
    <property type="protein sequence ID" value="JAQ09614.1"/>
    <property type="molecule type" value="Transcribed_RNA"/>
</dbReference>
<dbReference type="AlphaFoldDB" id="A0A146LNU0"/>
<feature type="compositionally biased region" description="Polar residues" evidence="2">
    <location>
        <begin position="141"/>
        <end position="151"/>
    </location>
</feature>